<name>A0A6S9I3U1_9STRA</name>
<feature type="compositionally biased region" description="Polar residues" evidence="1">
    <location>
        <begin position="159"/>
        <end position="171"/>
    </location>
</feature>
<feature type="compositionally biased region" description="Basic and acidic residues" evidence="1">
    <location>
        <begin position="264"/>
        <end position="273"/>
    </location>
</feature>
<evidence type="ECO:0008006" key="3">
    <source>
        <dbReference type="Google" id="ProtNLM"/>
    </source>
</evidence>
<feature type="compositionally biased region" description="Low complexity" evidence="1">
    <location>
        <begin position="203"/>
        <end position="222"/>
    </location>
</feature>
<dbReference type="AlphaFoldDB" id="A0A6S9I3U1"/>
<feature type="compositionally biased region" description="Polar residues" evidence="1">
    <location>
        <begin position="20"/>
        <end position="35"/>
    </location>
</feature>
<feature type="region of interest" description="Disordered" evidence="1">
    <location>
        <begin position="120"/>
        <end position="286"/>
    </location>
</feature>
<evidence type="ECO:0000256" key="1">
    <source>
        <dbReference type="SAM" id="MobiDB-lite"/>
    </source>
</evidence>
<proteinExistence type="predicted"/>
<reference evidence="2" key="1">
    <citation type="submission" date="2021-01" db="EMBL/GenBank/DDBJ databases">
        <authorList>
            <person name="Corre E."/>
            <person name="Pelletier E."/>
            <person name="Niang G."/>
            <person name="Scheremetjew M."/>
            <person name="Finn R."/>
            <person name="Kale V."/>
            <person name="Holt S."/>
            <person name="Cochrane G."/>
            <person name="Meng A."/>
            <person name="Brown T."/>
            <person name="Cohen L."/>
        </authorList>
    </citation>
    <scope>NUCLEOTIDE SEQUENCE</scope>
    <source>
        <strain evidence="2">GSO104</strain>
    </source>
</reference>
<feature type="region of interest" description="Disordered" evidence="1">
    <location>
        <begin position="1"/>
        <end position="35"/>
    </location>
</feature>
<organism evidence="2">
    <name type="scientific">Ditylum brightwellii</name>
    <dbReference type="NCBI Taxonomy" id="49249"/>
    <lineage>
        <taxon>Eukaryota</taxon>
        <taxon>Sar</taxon>
        <taxon>Stramenopiles</taxon>
        <taxon>Ochrophyta</taxon>
        <taxon>Bacillariophyta</taxon>
        <taxon>Mediophyceae</taxon>
        <taxon>Lithodesmiophycidae</taxon>
        <taxon>Lithodesmiales</taxon>
        <taxon>Lithodesmiaceae</taxon>
        <taxon>Ditylum</taxon>
    </lineage>
</organism>
<feature type="compositionally biased region" description="Basic and acidic residues" evidence="1">
    <location>
        <begin position="184"/>
        <end position="195"/>
    </location>
</feature>
<feature type="compositionally biased region" description="Polar residues" evidence="1">
    <location>
        <begin position="250"/>
        <end position="263"/>
    </location>
</feature>
<evidence type="ECO:0000313" key="2">
    <source>
        <dbReference type="EMBL" id="CAE4603376.1"/>
    </source>
</evidence>
<dbReference type="EMBL" id="HBNS01016085">
    <property type="protein sequence ID" value="CAE4603376.1"/>
    <property type="molecule type" value="Transcribed_RNA"/>
</dbReference>
<protein>
    <recommendedName>
        <fullName evidence="3">PX domain-containing protein</fullName>
    </recommendedName>
</protein>
<sequence length="669" mass="72548">MFKRVISNPDDVGRREGKVSRTSGEMNDMTMSNVYTGDTTNTELLATYKPNMGVTLDSDAKKIVEGIDLASPLGTAPPMMNTEDAAAAATAALEQVSISSEDEHDKNVVDLAKEEIKGVRIEADTSAPPFPCIEKPESPNSAMSSSLSDRSDHRPIVPSSMSGQNKNTASDGPNLILLDVNGSDNDHDKEPDRHIGKIVSKGSRQSVASDSSSSTSEQTPASLHMSGTWGWFEDPHQQDSPGILGLAVKQPSQVRRNSANPTKAESERGDGKSTRTGKQGKKKKGGMLQFGGIVEPLKDIVEPPKESAAMAVTAPMYVLEENLSSQKLWKNTAGNRPPQPVEERAFYEKMWAQNFQRSQVTYEMPVEVLTASSPIALSPFADGSFGAGGDHCHTISNYNLAAPFNPNVSHRIRGGNGVSGDTDGVDAPTDAATVKAAEADAAEATLNFTNGAVGIYFDPNRPKGNNLKTLGPHQHHHTLVNKKVKGSECGDDLTVLVRGDNVFGTTVSKSFSREDLGSEESAIGGVVTVSVSIASYRVVESKKHGKYAQFLVIYCEGTFRETLGVWKRYSDFSALANKVTHGHEKCSSVLTHMNPLAISDETDFEMLPNAVTSWRLLKKRQRWYRCLDAGYLSLKVFLLERFLHDILFESSSPNILRDFVGTAQVQKLN</sequence>
<gene>
    <name evidence="2" type="ORF">DBRI00130_LOCUS12909</name>
</gene>
<accession>A0A6S9I3U1</accession>